<keyword evidence="1" id="KW-0489">Methyltransferase</keyword>
<dbReference type="CDD" id="cd02440">
    <property type="entry name" value="AdoMet_MTases"/>
    <property type="match status" value="1"/>
</dbReference>
<dbReference type="Gene3D" id="3.40.50.150">
    <property type="entry name" value="Vaccinia Virus protein VP39"/>
    <property type="match status" value="1"/>
</dbReference>
<name>A0ABP9LQK1_9RHOB</name>
<comment type="caution">
    <text evidence="5">The sequence shown here is derived from an EMBL/GenBank/DDBJ whole genome shotgun (WGS) entry which is preliminary data.</text>
</comment>
<dbReference type="InterPro" id="IPR020598">
    <property type="entry name" value="rRNA_Ade_methylase_Trfase_N"/>
</dbReference>
<evidence type="ECO:0000313" key="6">
    <source>
        <dbReference type="Proteomes" id="UP001499910"/>
    </source>
</evidence>
<evidence type="ECO:0000256" key="1">
    <source>
        <dbReference type="ARBA" id="ARBA00022603"/>
    </source>
</evidence>
<proteinExistence type="predicted"/>
<accession>A0ABP9LQK1</accession>
<protein>
    <submittedName>
        <fullName evidence="5">rRNA adenine N-6-methyltransferase family protein</fullName>
    </submittedName>
</protein>
<evidence type="ECO:0000313" key="5">
    <source>
        <dbReference type="EMBL" id="GAA5080997.1"/>
    </source>
</evidence>
<keyword evidence="3" id="KW-0949">S-adenosyl-L-methionine</keyword>
<dbReference type="EMBL" id="BAABHW010000007">
    <property type="protein sequence ID" value="GAA5080997.1"/>
    <property type="molecule type" value="Genomic_DNA"/>
</dbReference>
<evidence type="ECO:0000256" key="3">
    <source>
        <dbReference type="ARBA" id="ARBA00022691"/>
    </source>
</evidence>
<dbReference type="Pfam" id="PF13649">
    <property type="entry name" value="Methyltransf_25"/>
    <property type="match status" value="1"/>
</dbReference>
<evidence type="ECO:0000256" key="2">
    <source>
        <dbReference type="ARBA" id="ARBA00022679"/>
    </source>
</evidence>
<keyword evidence="6" id="KW-1185">Reference proteome</keyword>
<dbReference type="InterPro" id="IPR029063">
    <property type="entry name" value="SAM-dependent_MTases_sf"/>
</dbReference>
<feature type="domain" description="Ribosomal RNA adenine methylase transferase N-terminal" evidence="4">
    <location>
        <begin position="52"/>
        <end position="181"/>
    </location>
</feature>
<dbReference type="SMART" id="SM00650">
    <property type="entry name" value="rADc"/>
    <property type="match status" value="1"/>
</dbReference>
<dbReference type="InterPro" id="IPR041698">
    <property type="entry name" value="Methyltransf_25"/>
</dbReference>
<reference evidence="6" key="1">
    <citation type="journal article" date="2019" name="Int. J. Syst. Evol. Microbiol.">
        <title>The Global Catalogue of Microorganisms (GCM) 10K type strain sequencing project: providing services to taxonomists for standard genome sequencing and annotation.</title>
        <authorList>
            <consortium name="The Broad Institute Genomics Platform"/>
            <consortium name="The Broad Institute Genome Sequencing Center for Infectious Disease"/>
            <person name="Wu L."/>
            <person name="Ma J."/>
        </authorList>
    </citation>
    <scope>NUCLEOTIDE SEQUENCE [LARGE SCALE GENOMIC DNA]</scope>
    <source>
        <strain evidence="6">JCM 18015</strain>
    </source>
</reference>
<organism evidence="5 6">
    <name type="scientific">[Roseibacterium] beibuensis</name>
    <dbReference type="NCBI Taxonomy" id="1193142"/>
    <lineage>
        <taxon>Bacteria</taxon>
        <taxon>Pseudomonadati</taxon>
        <taxon>Pseudomonadota</taxon>
        <taxon>Alphaproteobacteria</taxon>
        <taxon>Rhodobacterales</taxon>
        <taxon>Roseobacteraceae</taxon>
        <taxon>Roseicyclus</taxon>
    </lineage>
</organism>
<dbReference type="Proteomes" id="UP001499910">
    <property type="component" value="Unassembled WGS sequence"/>
</dbReference>
<gene>
    <name evidence="5" type="ORF">GCM10023209_35210</name>
</gene>
<keyword evidence="2" id="KW-0808">Transferase</keyword>
<evidence type="ECO:0000259" key="4">
    <source>
        <dbReference type="SMART" id="SM00650"/>
    </source>
</evidence>
<dbReference type="SUPFAM" id="SSF53335">
    <property type="entry name" value="S-adenosyl-L-methionine-dependent methyltransferases"/>
    <property type="match status" value="1"/>
</dbReference>
<sequence>MRRDPWPFTVNGFFDAAQADFHMASSDFALFMGQLFRKPHQVVALAPSSRFLCAEMVAEIDPDAGPVIELGAGTGNITKALLDRGVAPENLHSIEMNPEFCDRLRNGFPGLNVHQMSAGDVGTLPVDGAQAVVSGLPLLSMPVPLQRDILTGTFQRVKPGGTYVQFTYGPKPPVTRAVREELGLDWRVSGKIWWNMPPARVYRFFQPS</sequence>